<dbReference type="OrthoDB" id="9779853at2"/>
<name>A0A1N7LFL9_9PROT</name>
<dbReference type="EMBL" id="FTOA01000003">
    <property type="protein sequence ID" value="SIS72607.1"/>
    <property type="molecule type" value="Genomic_DNA"/>
</dbReference>
<dbReference type="Proteomes" id="UP000185678">
    <property type="component" value="Unassembled WGS sequence"/>
</dbReference>
<evidence type="ECO:0000259" key="1">
    <source>
        <dbReference type="Pfam" id="PF12697"/>
    </source>
</evidence>
<dbReference type="RefSeq" id="WP_076399911.1">
    <property type="nucleotide sequence ID" value="NZ_FTOA01000003.1"/>
</dbReference>
<dbReference type="InterPro" id="IPR029058">
    <property type="entry name" value="AB_hydrolase_fold"/>
</dbReference>
<accession>A0A1N7LFL9</accession>
<organism evidence="2 3">
    <name type="scientific">Insolitispirillum peregrinum</name>
    <dbReference type="NCBI Taxonomy" id="80876"/>
    <lineage>
        <taxon>Bacteria</taxon>
        <taxon>Pseudomonadati</taxon>
        <taxon>Pseudomonadota</taxon>
        <taxon>Alphaproteobacteria</taxon>
        <taxon>Rhodospirillales</taxon>
        <taxon>Novispirillaceae</taxon>
        <taxon>Insolitispirillum</taxon>
    </lineage>
</organism>
<dbReference type="Gene3D" id="3.40.50.1820">
    <property type="entry name" value="alpha/beta hydrolase"/>
    <property type="match status" value="1"/>
</dbReference>
<feature type="domain" description="AB hydrolase-1" evidence="1">
    <location>
        <begin position="39"/>
        <end position="266"/>
    </location>
</feature>
<protein>
    <submittedName>
        <fullName evidence="2">Pimeloyl-ACP methyl ester carboxylesterase</fullName>
    </submittedName>
</protein>
<reference evidence="2 3" key="1">
    <citation type="submission" date="2017-01" db="EMBL/GenBank/DDBJ databases">
        <authorList>
            <person name="Mah S.A."/>
            <person name="Swanson W.J."/>
            <person name="Moy G.W."/>
            <person name="Vacquier V.D."/>
        </authorList>
    </citation>
    <scope>NUCLEOTIDE SEQUENCE [LARGE SCALE GENOMIC DNA]</scope>
    <source>
        <strain evidence="2 3">DSM 11589</strain>
    </source>
</reference>
<dbReference type="SUPFAM" id="SSF53474">
    <property type="entry name" value="alpha/beta-Hydrolases"/>
    <property type="match status" value="1"/>
</dbReference>
<evidence type="ECO:0000313" key="2">
    <source>
        <dbReference type="EMBL" id="SIS72607.1"/>
    </source>
</evidence>
<dbReference type="PANTHER" id="PTHR43689:SF8">
    <property type="entry name" value="ALPHA_BETA-HYDROLASES SUPERFAMILY PROTEIN"/>
    <property type="match status" value="1"/>
</dbReference>
<dbReference type="Pfam" id="PF12697">
    <property type="entry name" value="Abhydrolase_6"/>
    <property type="match status" value="1"/>
</dbReference>
<evidence type="ECO:0000313" key="3">
    <source>
        <dbReference type="Proteomes" id="UP000185678"/>
    </source>
</evidence>
<dbReference type="AlphaFoldDB" id="A0A1N7LFL9"/>
<dbReference type="PANTHER" id="PTHR43689">
    <property type="entry name" value="HYDROLASE"/>
    <property type="match status" value="1"/>
</dbReference>
<dbReference type="InterPro" id="IPR000073">
    <property type="entry name" value="AB_hydrolase_1"/>
</dbReference>
<sequence>MTVLSSPVTSHDQVVTVHGHRLLGRHLTPQTVRPDSPTVVFLHEALGSIGQWKSFPQTLCATLGLRGYVFDRIGYGGSDPLPADRTPDYLREQGEDWLPACLNAAGITTPPILFGHSDGGSIALYFAARHPTAAAVSLAAHVILEQITVAGIRAFGTLWQAGSDGGNLPAKLARYHGDKTEAVYRGWHDTWLKPEFASFDMRPCLPRITCPTLVIQGEDDQYGTLQQVEDIVAGITQGTPTCPPVAALLPGCGHIPHLEQPDQTIAVTHDFLRRCQLAA</sequence>
<proteinExistence type="predicted"/>
<gene>
    <name evidence="2" type="ORF">SAMN05421779_103299</name>
</gene>
<keyword evidence="3" id="KW-1185">Reference proteome</keyword>
<dbReference type="STRING" id="80876.SAMN05421779_103299"/>